<proteinExistence type="predicted"/>
<dbReference type="AlphaFoldDB" id="A0AAV3QF45"/>
<organism evidence="1 2">
    <name type="scientific">Lithospermum erythrorhizon</name>
    <name type="common">Purple gromwell</name>
    <name type="synonym">Lithospermum officinale var. erythrorhizon</name>
    <dbReference type="NCBI Taxonomy" id="34254"/>
    <lineage>
        <taxon>Eukaryota</taxon>
        <taxon>Viridiplantae</taxon>
        <taxon>Streptophyta</taxon>
        <taxon>Embryophyta</taxon>
        <taxon>Tracheophyta</taxon>
        <taxon>Spermatophyta</taxon>
        <taxon>Magnoliopsida</taxon>
        <taxon>eudicotyledons</taxon>
        <taxon>Gunneridae</taxon>
        <taxon>Pentapetalae</taxon>
        <taxon>asterids</taxon>
        <taxon>lamiids</taxon>
        <taxon>Boraginales</taxon>
        <taxon>Boraginaceae</taxon>
        <taxon>Boraginoideae</taxon>
        <taxon>Lithospermeae</taxon>
        <taxon>Lithospermum</taxon>
    </lineage>
</organism>
<accession>A0AAV3QF45</accession>
<keyword evidence="2" id="KW-1185">Reference proteome</keyword>
<dbReference type="EMBL" id="BAABME010021186">
    <property type="protein sequence ID" value="GAA0162644.1"/>
    <property type="molecule type" value="Genomic_DNA"/>
</dbReference>
<evidence type="ECO:0000313" key="1">
    <source>
        <dbReference type="EMBL" id="GAA0162644.1"/>
    </source>
</evidence>
<evidence type="ECO:0000313" key="2">
    <source>
        <dbReference type="Proteomes" id="UP001454036"/>
    </source>
</evidence>
<protein>
    <submittedName>
        <fullName evidence="1">Uncharacterized protein</fullName>
    </submittedName>
</protein>
<dbReference type="Proteomes" id="UP001454036">
    <property type="component" value="Unassembled WGS sequence"/>
</dbReference>
<reference evidence="1 2" key="1">
    <citation type="submission" date="2024-01" db="EMBL/GenBank/DDBJ databases">
        <title>The complete chloroplast genome sequence of Lithospermum erythrorhizon: insights into the phylogenetic relationship among Boraginaceae species and the maternal lineages of purple gromwells.</title>
        <authorList>
            <person name="Okada T."/>
            <person name="Watanabe K."/>
        </authorList>
    </citation>
    <scope>NUCLEOTIDE SEQUENCE [LARGE SCALE GENOMIC DNA]</scope>
</reference>
<gene>
    <name evidence="1" type="ORF">LIER_39451</name>
</gene>
<sequence>MLMALITFGYIAAKYLEVYYGESKYFLGLVDHDLKKSKFPMLFPLQALLVGLSSIMVPLSTSHTTVKQELHSTGIATGPHDQGIIILKSRNCLQFTN</sequence>
<name>A0AAV3QF45_LITER</name>
<comment type="caution">
    <text evidence="1">The sequence shown here is derived from an EMBL/GenBank/DDBJ whole genome shotgun (WGS) entry which is preliminary data.</text>
</comment>